<dbReference type="EMBL" id="BKAJ01000136">
    <property type="protein sequence ID" value="GEP59671.1"/>
    <property type="molecule type" value="Genomic_DNA"/>
</dbReference>
<sequence>MVQAIHNVSFCSLNGYDARTNYVAFCGDLHYGDFEHQVFYDGSFDTSQRLRESDVLFIGNSQIQAAFSRSNVAPFFEQRSARFFMAGFGYVEGWRFPAAVMRRHRAGPKILVLNVSYWIDWTSEPARYTVDHPISGPIGAFFKGLAPSVYAWLCATCGGSPSLLRSKGTGQWDWRNFDPVKLDGDPVEATRLASDEEIQAWADHVLPWAKELIASTSARCVILTQVPSPGPQEVYAQKLAQYVDAHVILPKVEGLRTWDGSHLTAASSVAWSGAFLRELDALGPRCGAW</sequence>
<organism evidence="1 2">
    <name type="scientific">Reyranella soli</name>
    <dbReference type="NCBI Taxonomy" id="1230389"/>
    <lineage>
        <taxon>Bacteria</taxon>
        <taxon>Pseudomonadati</taxon>
        <taxon>Pseudomonadota</taxon>
        <taxon>Alphaproteobacteria</taxon>
        <taxon>Hyphomicrobiales</taxon>
        <taxon>Reyranellaceae</taxon>
        <taxon>Reyranella</taxon>
    </lineage>
</organism>
<name>A0A512NL45_9HYPH</name>
<dbReference type="AlphaFoldDB" id="A0A512NL45"/>
<evidence type="ECO:0000313" key="2">
    <source>
        <dbReference type="Proteomes" id="UP000321058"/>
    </source>
</evidence>
<keyword evidence="2" id="KW-1185">Reference proteome</keyword>
<gene>
    <name evidence="1" type="ORF">RSO01_68370</name>
</gene>
<reference evidence="1 2" key="1">
    <citation type="submission" date="2019-07" db="EMBL/GenBank/DDBJ databases">
        <title>Whole genome shotgun sequence of Reyranella soli NBRC 108950.</title>
        <authorList>
            <person name="Hosoyama A."/>
            <person name="Uohara A."/>
            <person name="Ohji S."/>
            <person name="Ichikawa N."/>
        </authorList>
    </citation>
    <scope>NUCLEOTIDE SEQUENCE [LARGE SCALE GENOMIC DNA]</scope>
    <source>
        <strain evidence="1 2">NBRC 108950</strain>
    </source>
</reference>
<protein>
    <submittedName>
        <fullName evidence="1">Uncharacterized protein</fullName>
    </submittedName>
</protein>
<proteinExistence type="predicted"/>
<accession>A0A512NL45</accession>
<comment type="caution">
    <text evidence="1">The sequence shown here is derived from an EMBL/GenBank/DDBJ whole genome shotgun (WGS) entry which is preliminary data.</text>
</comment>
<dbReference type="Proteomes" id="UP000321058">
    <property type="component" value="Unassembled WGS sequence"/>
</dbReference>
<evidence type="ECO:0000313" key="1">
    <source>
        <dbReference type="EMBL" id="GEP59671.1"/>
    </source>
</evidence>